<dbReference type="InterPro" id="IPR039426">
    <property type="entry name" value="TonB-dep_rcpt-like"/>
</dbReference>
<feature type="region of interest" description="Disordered" evidence="8">
    <location>
        <begin position="807"/>
        <end position="831"/>
    </location>
</feature>
<evidence type="ECO:0000313" key="12">
    <source>
        <dbReference type="Proteomes" id="UP000255233"/>
    </source>
</evidence>
<dbReference type="SUPFAM" id="SSF49464">
    <property type="entry name" value="Carboxypeptidase regulatory domain-like"/>
    <property type="match status" value="1"/>
</dbReference>
<feature type="signal peptide" evidence="9">
    <location>
        <begin position="1"/>
        <end position="23"/>
    </location>
</feature>
<keyword evidence="5 9" id="KW-0732">Signal</keyword>
<dbReference type="Gene3D" id="2.170.130.10">
    <property type="entry name" value="TonB-dependent receptor, plug domain"/>
    <property type="match status" value="1"/>
</dbReference>
<evidence type="ECO:0000256" key="3">
    <source>
        <dbReference type="ARBA" id="ARBA00022452"/>
    </source>
</evidence>
<evidence type="ECO:0000256" key="7">
    <source>
        <dbReference type="ARBA" id="ARBA00023237"/>
    </source>
</evidence>
<dbReference type="Proteomes" id="UP000255233">
    <property type="component" value="Unassembled WGS sequence"/>
</dbReference>
<dbReference type="STRING" id="880526.GCA_000427365_01782"/>
<accession>A0A379MTF4</accession>
<feature type="chain" id="PRO_5016706858" evidence="9">
    <location>
        <begin position="24"/>
        <end position="831"/>
    </location>
</feature>
<dbReference type="InterPro" id="IPR008969">
    <property type="entry name" value="CarboxyPept-like_regulatory"/>
</dbReference>
<name>A0A379MTF4_9BACT</name>
<evidence type="ECO:0000256" key="4">
    <source>
        <dbReference type="ARBA" id="ARBA00022692"/>
    </source>
</evidence>
<dbReference type="PANTHER" id="PTHR30069">
    <property type="entry name" value="TONB-DEPENDENT OUTER MEMBRANE RECEPTOR"/>
    <property type="match status" value="1"/>
</dbReference>
<evidence type="ECO:0000313" key="11">
    <source>
        <dbReference type="EMBL" id="SUE34803.1"/>
    </source>
</evidence>
<dbReference type="InterPro" id="IPR036942">
    <property type="entry name" value="Beta-barrel_TonB_sf"/>
</dbReference>
<evidence type="ECO:0000256" key="1">
    <source>
        <dbReference type="ARBA" id="ARBA00004571"/>
    </source>
</evidence>
<comment type="subcellular location">
    <subcellularLocation>
        <location evidence="1">Cell outer membrane</location>
        <topology evidence="1">Multi-pass membrane protein</topology>
    </subcellularLocation>
</comment>
<keyword evidence="6" id="KW-0472">Membrane</keyword>
<dbReference type="RefSeq" id="WP_027291399.1">
    <property type="nucleotide sequence ID" value="NZ_UGVL01000001.1"/>
</dbReference>
<dbReference type="Gene3D" id="2.60.40.1120">
    <property type="entry name" value="Carboxypeptidase-like, regulatory domain"/>
    <property type="match status" value="1"/>
</dbReference>
<keyword evidence="7" id="KW-0998">Cell outer membrane</keyword>
<evidence type="ECO:0000256" key="9">
    <source>
        <dbReference type="SAM" id="SignalP"/>
    </source>
</evidence>
<dbReference type="SUPFAM" id="SSF56935">
    <property type="entry name" value="Porins"/>
    <property type="match status" value="1"/>
</dbReference>
<dbReference type="GO" id="GO:0015344">
    <property type="term" value="F:siderophore uptake transmembrane transporter activity"/>
    <property type="evidence" value="ECO:0007669"/>
    <property type="project" value="TreeGrafter"/>
</dbReference>
<dbReference type="Pfam" id="PF14905">
    <property type="entry name" value="OMP_b-brl_3"/>
    <property type="match status" value="1"/>
</dbReference>
<keyword evidence="4" id="KW-0812">Transmembrane</keyword>
<evidence type="ECO:0000256" key="6">
    <source>
        <dbReference type="ARBA" id="ARBA00023136"/>
    </source>
</evidence>
<reference evidence="11 12" key="1">
    <citation type="submission" date="2018-06" db="EMBL/GenBank/DDBJ databases">
        <authorList>
            <consortium name="Pathogen Informatics"/>
            <person name="Doyle S."/>
        </authorList>
    </citation>
    <scope>NUCLEOTIDE SEQUENCE [LARGE SCALE GENOMIC DNA]</scope>
    <source>
        <strain evidence="11 12">NCTC11190</strain>
    </source>
</reference>
<dbReference type="InterPro" id="IPR041700">
    <property type="entry name" value="OMP_b-brl_3"/>
</dbReference>
<evidence type="ECO:0000259" key="10">
    <source>
        <dbReference type="Pfam" id="PF14905"/>
    </source>
</evidence>
<evidence type="ECO:0000256" key="5">
    <source>
        <dbReference type="ARBA" id="ARBA00022729"/>
    </source>
</evidence>
<dbReference type="OrthoDB" id="8764943at2"/>
<dbReference type="GO" id="GO:0009279">
    <property type="term" value="C:cell outer membrane"/>
    <property type="evidence" value="ECO:0007669"/>
    <property type="project" value="UniProtKB-SubCell"/>
</dbReference>
<dbReference type="GO" id="GO:0044718">
    <property type="term" value="P:siderophore transmembrane transport"/>
    <property type="evidence" value="ECO:0007669"/>
    <property type="project" value="TreeGrafter"/>
</dbReference>
<keyword evidence="3" id="KW-1134">Transmembrane beta strand</keyword>
<protein>
    <submittedName>
        <fullName evidence="11">TonB-dependent receptor</fullName>
    </submittedName>
</protein>
<keyword evidence="12" id="KW-1185">Reference proteome</keyword>
<evidence type="ECO:0000256" key="2">
    <source>
        <dbReference type="ARBA" id="ARBA00022448"/>
    </source>
</evidence>
<dbReference type="Pfam" id="PF13715">
    <property type="entry name" value="CarbopepD_reg_2"/>
    <property type="match status" value="1"/>
</dbReference>
<dbReference type="Gene3D" id="2.40.170.20">
    <property type="entry name" value="TonB-dependent receptor, beta-barrel domain"/>
    <property type="match status" value="1"/>
</dbReference>
<organism evidence="11 12">
    <name type="scientific">Rikenella microfusus</name>
    <dbReference type="NCBI Taxonomy" id="28139"/>
    <lineage>
        <taxon>Bacteria</taxon>
        <taxon>Pseudomonadati</taxon>
        <taxon>Bacteroidota</taxon>
        <taxon>Bacteroidia</taxon>
        <taxon>Bacteroidales</taxon>
        <taxon>Rikenellaceae</taxon>
        <taxon>Rikenella</taxon>
    </lineage>
</organism>
<keyword evidence="2" id="KW-0813">Transport</keyword>
<keyword evidence="11" id="KW-0675">Receptor</keyword>
<dbReference type="InterPro" id="IPR037066">
    <property type="entry name" value="Plug_dom_sf"/>
</dbReference>
<evidence type="ECO:0000256" key="8">
    <source>
        <dbReference type="SAM" id="MobiDB-lite"/>
    </source>
</evidence>
<dbReference type="EMBL" id="UGVL01000001">
    <property type="protein sequence ID" value="SUE34803.1"/>
    <property type="molecule type" value="Genomic_DNA"/>
</dbReference>
<gene>
    <name evidence="11" type="ORF">NCTC11190_02036</name>
</gene>
<sequence>MKQAVTIVTALWFLAGVPQTGTAQTVQPRTQTAASETARYTVSGTVIDASTRKPVSFATASLTADTAAMPVTAVVTDAKGSFTLAVKTAGRYTLHLSFTGYTAADRAIVLSDSVPTLQLGETLLEPGLTAEEVTVTAQRPLVTADIDKITYNATSDPETPTLTALEMMRKVPMLTVDGDDNLQLKGQTNFKILVNGKTSTLISRNYKEVLKSMPAGSIKSIEVITDPPAKYDAEGIGGIINIVTNRKTLDGFNGSLGLGTDTWGGINGNAYIAAAMGKFSLSANYFGNYFRSPEATAYGSTENFNIDQAHYLDYNSSSKSSGQGNGFSFEAGYEIDTFNLISMSLNGYLGGYESKGDRMDETFDRFRTPTESYRTRSTSHGDYGSVSGNIDYQRTFLKPDRTFTASYKFDYAPNNSRYDRSIEGLLNYPTYDQRSENRATGYEHTFQADYFDPITSKHQIEAGLKYILRPNSSDPETFRRDPGGEWVKEENRRNALDYRQHIAAAYASYLLKLSKFSFKLGARAEYTINDGTFRLQDGDHKLDNRYFDLIPYVTFGWQPTQQQTLRLGYTQRLSRPGIWYLNPYVNDLDPNHISTGNPNLKSEVGHSFNLSYSNFGKIFNVSLSLSASLTDNAIEQLTTTLPSGALYSTYDNIGSRQYYGVSFYGSLRLLENKLIFSLNAGSGYNKYDAGNGTGMENHGWNHYGMLNINAQPWKNGNVYVSGGIWSGYTGLQSQGSMGGYHSIGISHGFLDKKLQLSLSASNPFQSRHIYKYTGFSPEYAQWGRSDNPYRSFRINLTWRFGKTQAQVKKARRGIRNDDVKAGGSSQQGGGQ</sequence>
<dbReference type="AlphaFoldDB" id="A0A379MTF4"/>
<dbReference type="PANTHER" id="PTHR30069:SF29">
    <property type="entry name" value="HEMOGLOBIN AND HEMOGLOBIN-HAPTOGLOBIN-BINDING PROTEIN 1-RELATED"/>
    <property type="match status" value="1"/>
</dbReference>
<feature type="domain" description="Outer membrane protein beta-barrel" evidence="10">
    <location>
        <begin position="395"/>
        <end position="798"/>
    </location>
</feature>
<proteinExistence type="predicted"/>